<comment type="caution">
    <text evidence="2">The sequence shown here is derived from an EMBL/GenBank/DDBJ whole genome shotgun (WGS) entry which is preliminary data.</text>
</comment>
<name>A0A8J7LHC6_9NOST</name>
<feature type="compositionally biased region" description="Basic and acidic residues" evidence="1">
    <location>
        <begin position="53"/>
        <end position="71"/>
    </location>
</feature>
<dbReference type="Proteomes" id="UP000662314">
    <property type="component" value="Unassembled WGS sequence"/>
</dbReference>
<organism evidence="2 3">
    <name type="scientific">Dendronalium phyllosphericum CENA369</name>
    <dbReference type="NCBI Taxonomy" id="1725256"/>
    <lineage>
        <taxon>Bacteria</taxon>
        <taxon>Bacillati</taxon>
        <taxon>Cyanobacteriota</taxon>
        <taxon>Cyanophyceae</taxon>
        <taxon>Nostocales</taxon>
        <taxon>Nostocaceae</taxon>
        <taxon>Dendronalium</taxon>
        <taxon>Dendronalium phyllosphericum</taxon>
    </lineage>
</organism>
<evidence type="ECO:0000313" key="2">
    <source>
        <dbReference type="EMBL" id="MBH8577181.1"/>
    </source>
</evidence>
<evidence type="ECO:0000313" key="3">
    <source>
        <dbReference type="Proteomes" id="UP000662314"/>
    </source>
</evidence>
<protein>
    <submittedName>
        <fullName evidence="2">Uncharacterized protein</fullName>
    </submittedName>
</protein>
<gene>
    <name evidence="2" type="ORF">I8752_30250</name>
</gene>
<dbReference type="RefSeq" id="WP_214435882.1">
    <property type="nucleotide sequence ID" value="NZ_JAECZA010000273.1"/>
</dbReference>
<evidence type="ECO:0000256" key="1">
    <source>
        <dbReference type="SAM" id="MobiDB-lite"/>
    </source>
</evidence>
<feature type="region of interest" description="Disordered" evidence="1">
    <location>
        <begin position="42"/>
        <end position="104"/>
    </location>
</feature>
<sequence>MKNSPKTILSSVVVSILAFNGYIQTTYAHELPSHLLAISQSQSTNSVQIAEIDSPHDRDSSHEDGDREASDVKTVPLTRAHRRHQFNYRNMHHKRHHVRRQHTK</sequence>
<dbReference type="AlphaFoldDB" id="A0A8J7LHC6"/>
<dbReference type="EMBL" id="JAECZA010000273">
    <property type="protein sequence ID" value="MBH8577181.1"/>
    <property type="molecule type" value="Genomic_DNA"/>
</dbReference>
<keyword evidence="3" id="KW-1185">Reference proteome</keyword>
<accession>A0A8J7LHC6</accession>
<feature type="compositionally biased region" description="Basic residues" evidence="1">
    <location>
        <begin position="79"/>
        <end position="104"/>
    </location>
</feature>
<proteinExistence type="predicted"/>
<reference evidence="2 3" key="1">
    <citation type="journal article" date="2021" name="Int. J. Syst. Evol. Microbiol.">
        <title>Amazonocrinis nigriterrae gen. nov., sp. nov., Atlanticothrix silvestris gen. nov., sp. nov. and Dendronalium phyllosphericum gen. nov., sp. nov., nostocacean cyanobacteria from Brazilian environments.</title>
        <authorList>
            <person name="Alvarenga D.O."/>
            <person name="Andreote A.P.D."/>
            <person name="Branco L.H.Z."/>
            <person name="Delbaje E."/>
            <person name="Cruz R.B."/>
            <person name="Varani A.M."/>
            <person name="Fiore M.F."/>
        </authorList>
    </citation>
    <scope>NUCLEOTIDE SEQUENCE [LARGE SCALE GENOMIC DNA]</scope>
    <source>
        <strain evidence="2 3">CENA369</strain>
    </source>
</reference>